<keyword evidence="3 6" id="KW-0812">Transmembrane</keyword>
<evidence type="ECO:0000259" key="7">
    <source>
        <dbReference type="Pfam" id="PF01292"/>
    </source>
</evidence>
<dbReference type="InterPro" id="IPR051542">
    <property type="entry name" value="Hydrogenase_cytochrome"/>
</dbReference>
<dbReference type="SUPFAM" id="SSF81342">
    <property type="entry name" value="Transmembrane di-heme cytochromes"/>
    <property type="match status" value="1"/>
</dbReference>
<dbReference type="PANTHER" id="PTHR30485:SF1">
    <property type="entry name" value="CYTOCHROME YDHU-RELATED"/>
    <property type="match status" value="1"/>
</dbReference>
<dbReference type="Proteomes" id="UP001259803">
    <property type="component" value="Unassembled WGS sequence"/>
</dbReference>
<protein>
    <submittedName>
        <fullName evidence="8">Cytochrome b/b6 domain-containing protein</fullName>
    </submittedName>
</protein>
<feature type="transmembrane region" description="Helical" evidence="6">
    <location>
        <begin position="123"/>
        <end position="141"/>
    </location>
</feature>
<evidence type="ECO:0000256" key="4">
    <source>
        <dbReference type="ARBA" id="ARBA00022989"/>
    </source>
</evidence>
<evidence type="ECO:0000313" key="9">
    <source>
        <dbReference type="Proteomes" id="UP001259803"/>
    </source>
</evidence>
<evidence type="ECO:0000256" key="2">
    <source>
        <dbReference type="ARBA" id="ARBA00022475"/>
    </source>
</evidence>
<comment type="subcellular location">
    <subcellularLocation>
        <location evidence="1">Cell membrane</location>
        <topology evidence="1">Multi-pass membrane protein</topology>
    </subcellularLocation>
</comment>
<dbReference type="InterPro" id="IPR016174">
    <property type="entry name" value="Di-haem_cyt_TM"/>
</dbReference>
<feature type="transmembrane region" description="Helical" evidence="6">
    <location>
        <begin position="235"/>
        <end position="257"/>
    </location>
</feature>
<dbReference type="Gene3D" id="1.20.950.20">
    <property type="entry name" value="Transmembrane di-heme cytochromes, Chain C"/>
    <property type="match status" value="1"/>
</dbReference>
<comment type="caution">
    <text evidence="8">The sequence shown here is derived from an EMBL/GenBank/DDBJ whole genome shotgun (WGS) entry which is preliminary data.</text>
</comment>
<accession>A0ABU2ZFX8</accession>
<gene>
    <name evidence="8" type="ORF">RM533_02155</name>
</gene>
<feature type="domain" description="Cytochrome b561 bacterial/Ni-hydrogenase" evidence="7">
    <location>
        <begin position="18"/>
        <end position="269"/>
    </location>
</feature>
<feature type="transmembrane region" description="Helical" evidence="6">
    <location>
        <begin position="25"/>
        <end position="45"/>
    </location>
</feature>
<dbReference type="EMBL" id="JAVRHS010000001">
    <property type="protein sequence ID" value="MDT0574983.1"/>
    <property type="molecule type" value="Genomic_DNA"/>
</dbReference>
<keyword evidence="2" id="KW-1003">Cell membrane</keyword>
<evidence type="ECO:0000313" key="8">
    <source>
        <dbReference type="EMBL" id="MDT0574983.1"/>
    </source>
</evidence>
<dbReference type="Pfam" id="PF01292">
    <property type="entry name" value="Ni_hydr_CYTB"/>
    <property type="match status" value="1"/>
</dbReference>
<keyword evidence="9" id="KW-1185">Reference proteome</keyword>
<evidence type="ECO:0000256" key="6">
    <source>
        <dbReference type="SAM" id="Phobius"/>
    </source>
</evidence>
<evidence type="ECO:0000256" key="5">
    <source>
        <dbReference type="ARBA" id="ARBA00023136"/>
    </source>
</evidence>
<dbReference type="InterPro" id="IPR011577">
    <property type="entry name" value="Cyt_b561_bac/Ni-Hgenase"/>
</dbReference>
<proteinExistence type="predicted"/>
<reference evidence="8 9" key="1">
    <citation type="submission" date="2023-09" db="EMBL/GenBank/DDBJ databases">
        <authorList>
            <person name="Rey-Velasco X."/>
        </authorList>
    </citation>
    <scope>NUCLEOTIDE SEQUENCE [LARGE SCALE GENOMIC DNA]</scope>
    <source>
        <strain evidence="8 9">F390</strain>
    </source>
</reference>
<organism evidence="8 9">
    <name type="scientific">Croceicoccus esteveae</name>
    <dbReference type="NCBI Taxonomy" id="3075597"/>
    <lineage>
        <taxon>Bacteria</taxon>
        <taxon>Pseudomonadati</taxon>
        <taxon>Pseudomonadota</taxon>
        <taxon>Alphaproteobacteria</taxon>
        <taxon>Sphingomonadales</taxon>
        <taxon>Erythrobacteraceae</taxon>
        <taxon>Croceicoccus</taxon>
    </lineage>
</organism>
<sequence length="278" mass="31672">MATTSLDSTANAPVTLKRHGLFTRLWHWTNVVAVFTLLMSGLMIFNAHPRLYWGHYGANYDYAWMEIGARGQPAQGYLRVGPMAVQTTGVLGVWQHDGAVRTRAFPHWMTLPSTYSLAEGRRYHFLGAWLLMIAGIAYLGWSMINNHIRRDLLPGRSELRPCNIWQDIRAHARLRLPRGQDAAHYNILQKLSYLLVIFIVLPVMVLTGLGMSPMMNTSWTWVLDLFGGRQSARSVHFITAFILVVFIVVHVAMVFLAGPINELRSMITGRFRLPEERR</sequence>
<name>A0ABU2ZFX8_9SPHN</name>
<dbReference type="RefSeq" id="WP_311339536.1">
    <property type="nucleotide sequence ID" value="NZ_JAVRHS010000001.1"/>
</dbReference>
<keyword evidence="5 6" id="KW-0472">Membrane</keyword>
<feature type="transmembrane region" description="Helical" evidence="6">
    <location>
        <begin position="193"/>
        <end position="215"/>
    </location>
</feature>
<evidence type="ECO:0000256" key="1">
    <source>
        <dbReference type="ARBA" id="ARBA00004651"/>
    </source>
</evidence>
<dbReference type="PANTHER" id="PTHR30485">
    <property type="entry name" value="NI/FE-HYDROGENASE 1 B-TYPE CYTOCHROME SUBUNIT"/>
    <property type="match status" value="1"/>
</dbReference>
<keyword evidence="4 6" id="KW-1133">Transmembrane helix</keyword>
<evidence type="ECO:0000256" key="3">
    <source>
        <dbReference type="ARBA" id="ARBA00022692"/>
    </source>
</evidence>